<gene>
    <name evidence="2" type="ORF">VIS_S3CCB20027</name>
</gene>
<dbReference type="PRINTS" id="PR00111">
    <property type="entry name" value="ABHYDROLASE"/>
</dbReference>
<feature type="domain" description="AB hydrolase-1" evidence="1">
    <location>
        <begin position="20"/>
        <end position="237"/>
    </location>
</feature>
<reference evidence="2" key="1">
    <citation type="journal article" date="2012" name="Environ. Microbiol.">
        <title>Genomic content of uncultured Bacteroidetes from contrasting oceanic provinces in the North Atlantic Ocean.</title>
        <authorList>
            <person name="Gomez-Pereira P.R."/>
            <person name="Schuler M."/>
            <person name="Fuchs B.M."/>
            <person name="Bennke C."/>
            <person name="Teeling H."/>
            <person name="Waldmann J."/>
            <person name="Richter M."/>
            <person name="Barbe V."/>
            <person name="Bataille E."/>
            <person name="Glockner F.O."/>
            <person name="Amann R."/>
        </authorList>
    </citation>
    <scope>NUCLEOTIDE SEQUENCE</scope>
</reference>
<reference evidence="2" key="2">
    <citation type="submission" date="2012-02" db="EMBL/GenBank/DDBJ databases">
        <authorList>
            <person name="Genoscope - CEA"/>
        </authorList>
    </citation>
    <scope>NUCLEOTIDE SEQUENCE</scope>
</reference>
<dbReference type="PANTHER" id="PTHR43798:SF33">
    <property type="entry name" value="HYDROLASE, PUTATIVE (AFU_ORTHOLOGUE AFUA_2G14860)-RELATED"/>
    <property type="match status" value="1"/>
</dbReference>
<dbReference type="Pfam" id="PF00561">
    <property type="entry name" value="Abhydrolase_1"/>
    <property type="match status" value="1"/>
</dbReference>
<dbReference type="SUPFAM" id="SSF53474">
    <property type="entry name" value="alpha/beta-Hydrolases"/>
    <property type="match status" value="1"/>
</dbReference>
<dbReference type="InterPro" id="IPR029058">
    <property type="entry name" value="AB_hydrolase_fold"/>
</dbReference>
<evidence type="ECO:0000259" key="1">
    <source>
        <dbReference type="Pfam" id="PF00561"/>
    </source>
</evidence>
<dbReference type="GO" id="GO:0016020">
    <property type="term" value="C:membrane"/>
    <property type="evidence" value="ECO:0007669"/>
    <property type="project" value="TreeGrafter"/>
</dbReference>
<keyword evidence="2" id="KW-0378">Hydrolase</keyword>
<dbReference type="AlphaFoldDB" id="H6RFW7"/>
<organism evidence="2">
    <name type="scientific">uncultured Flavobacteriia bacterium</name>
    <dbReference type="NCBI Taxonomy" id="212695"/>
    <lineage>
        <taxon>Bacteria</taxon>
        <taxon>Pseudomonadati</taxon>
        <taxon>Bacteroidota</taxon>
        <taxon>Flavobacteriia</taxon>
        <taxon>environmental samples</taxon>
    </lineage>
</organism>
<protein>
    <submittedName>
        <fullName evidence="2">Alpha/beta hydrolase fold protein</fullName>
    </submittedName>
</protein>
<dbReference type="InterPro" id="IPR050266">
    <property type="entry name" value="AB_hydrolase_sf"/>
</dbReference>
<dbReference type="PANTHER" id="PTHR43798">
    <property type="entry name" value="MONOACYLGLYCEROL LIPASE"/>
    <property type="match status" value="1"/>
</dbReference>
<accession>H6RFW7</accession>
<evidence type="ECO:0000313" key="2">
    <source>
        <dbReference type="EMBL" id="CCF99928.1"/>
    </source>
</evidence>
<dbReference type="Gene3D" id="3.40.50.1820">
    <property type="entry name" value="alpha/beta hydrolase"/>
    <property type="match status" value="1"/>
</dbReference>
<dbReference type="GO" id="GO:0016787">
    <property type="term" value="F:hydrolase activity"/>
    <property type="evidence" value="ECO:0007669"/>
    <property type="project" value="UniProtKB-KW"/>
</dbReference>
<sequence length="253" mass="28642">MQGEIIQEGKFRYVQKGEGPVLLMLHGLFGALSNFKGVFDHFSKSYKVIIPILPIYELPVLETNIKNIASYVNDFLKFKGHTKVNLLGNSLGGHIALIYASRFTEQVNSIILTGSSGLYESAMGDSYPRRGNYEWIEEKVKVTFYDPKMAGKELVDECYDIVNDKSKALRILALAKSAIRHNVGKDLSNLKMPVCLIWGKNDTITPPQVAEEFHELLPDSDLYWIDKCGHAAMMERPEEFNENLHSWLKSRGI</sequence>
<dbReference type="EMBL" id="FO117593">
    <property type="protein sequence ID" value="CCF99928.1"/>
    <property type="molecule type" value="Genomic_DNA"/>
</dbReference>
<name>H6RFW7_9BACT</name>
<proteinExistence type="predicted"/>
<dbReference type="InterPro" id="IPR000073">
    <property type="entry name" value="AB_hydrolase_1"/>
</dbReference>